<evidence type="ECO:0008006" key="3">
    <source>
        <dbReference type="Google" id="ProtNLM"/>
    </source>
</evidence>
<accession>A0A1R3G3J5</accession>
<reference evidence="2" key="1">
    <citation type="submission" date="2013-09" db="EMBL/GenBank/DDBJ databases">
        <title>Corchorus olitorius genome sequencing.</title>
        <authorList>
            <person name="Alam M."/>
            <person name="Haque M.S."/>
            <person name="Islam M.S."/>
            <person name="Emdad E.M."/>
            <person name="Islam M.M."/>
            <person name="Ahmed B."/>
            <person name="Halim A."/>
            <person name="Hossen Q.M.M."/>
            <person name="Hossain M.Z."/>
            <person name="Ahmed R."/>
            <person name="Khan M.M."/>
            <person name="Islam R."/>
            <person name="Rashid M.M."/>
            <person name="Khan S.A."/>
            <person name="Rahman M.S."/>
            <person name="Alam M."/>
            <person name="Yahiya A.S."/>
            <person name="Khan M.S."/>
            <person name="Azam M.S."/>
            <person name="Haque T."/>
            <person name="Lashkar M.Z.H."/>
            <person name="Akhand A.I."/>
            <person name="Morshed G."/>
            <person name="Roy S."/>
            <person name="Uddin K.S."/>
            <person name="Rabeya T."/>
            <person name="Hossain A.S."/>
            <person name="Chowdhury A."/>
            <person name="Snigdha A.R."/>
            <person name="Mortoza M.S."/>
            <person name="Matin S.A."/>
            <person name="Hoque S.M.E."/>
            <person name="Islam M.K."/>
            <person name="Roy D.K."/>
            <person name="Haider R."/>
            <person name="Moosa M.M."/>
            <person name="Elias S.M."/>
            <person name="Hasan A.M."/>
            <person name="Jahan S."/>
            <person name="Shafiuddin M."/>
            <person name="Mahmood N."/>
            <person name="Shommy N.S."/>
        </authorList>
    </citation>
    <scope>NUCLEOTIDE SEQUENCE [LARGE SCALE GENOMIC DNA]</scope>
    <source>
        <strain evidence="2">cv. O-4</strain>
    </source>
</reference>
<evidence type="ECO:0000313" key="2">
    <source>
        <dbReference type="Proteomes" id="UP000187203"/>
    </source>
</evidence>
<name>A0A1R3G3J5_9ROSI</name>
<dbReference type="EMBL" id="AWUE01023818">
    <property type="protein sequence ID" value="OMO52645.1"/>
    <property type="molecule type" value="Genomic_DNA"/>
</dbReference>
<dbReference type="Proteomes" id="UP000187203">
    <property type="component" value="Unassembled WGS sequence"/>
</dbReference>
<keyword evidence="2" id="KW-1185">Reference proteome</keyword>
<dbReference type="OrthoDB" id="1739455at2759"/>
<protein>
    <recommendedName>
        <fullName evidence="3">Myb/SANT-like domain-containing protein</fullName>
    </recommendedName>
</protein>
<dbReference type="PANTHER" id="PTHR46929">
    <property type="entry name" value="EXPRESSED PROTEIN"/>
    <property type="match status" value="1"/>
</dbReference>
<proteinExistence type="predicted"/>
<gene>
    <name evidence="1" type="ORF">COLO4_37060</name>
</gene>
<dbReference type="PANTHER" id="PTHR46929:SF23">
    <property type="entry name" value="L10-INTERACTING MYB DOMAIN-CONTAINING PROTEIN-LIKE"/>
    <property type="match status" value="1"/>
</dbReference>
<sequence length="226" mass="25546">MERIFLEILAEETQKGNKPSNIFKPCSLHRVAAAISEKFNVTYMITASKKAYAEALEAHPKWDKFLNKKLEMYNEMSLVASKDMATGNFSKSFVDIDLDSINVVDQSMQIDLEPIANEEVKGKASSSVGTSNVISHRKRKNTQEAGDQDDIRYMADQLGEIANAIKIMSGESYLDSLYEQVEGYSQNDLGAAYDYLMANQMEGKAFLRKSHNLKTRWLQRFFDGQA</sequence>
<dbReference type="STRING" id="93759.A0A1R3G3J5"/>
<evidence type="ECO:0000313" key="1">
    <source>
        <dbReference type="EMBL" id="OMO52645.1"/>
    </source>
</evidence>
<dbReference type="AlphaFoldDB" id="A0A1R3G3J5"/>
<comment type="caution">
    <text evidence="1">The sequence shown here is derived from an EMBL/GenBank/DDBJ whole genome shotgun (WGS) entry which is preliminary data.</text>
</comment>
<organism evidence="1 2">
    <name type="scientific">Corchorus olitorius</name>
    <dbReference type="NCBI Taxonomy" id="93759"/>
    <lineage>
        <taxon>Eukaryota</taxon>
        <taxon>Viridiplantae</taxon>
        <taxon>Streptophyta</taxon>
        <taxon>Embryophyta</taxon>
        <taxon>Tracheophyta</taxon>
        <taxon>Spermatophyta</taxon>
        <taxon>Magnoliopsida</taxon>
        <taxon>eudicotyledons</taxon>
        <taxon>Gunneridae</taxon>
        <taxon>Pentapetalae</taxon>
        <taxon>rosids</taxon>
        <taxon>malvids</taxon>
        <taxon>Malvales</taxon>
        <taxon>Malvaceae</taxon>
        <taxon>Grewioideae</taxon>
        <taxon>Apeibeae</taxon>
        <taxon>Corchorus</taxon>
    </lineage>
</organism>